<reference evidence="2" key="1">
    <citation type="journal article" date="2023" name="Front. Plant Sci.">
        <title>Chromosomal-level genome assembly of Melastoma candidum provides insights into trichome evolution.</title>
        <authorList>
            <person name="Zhong Y."/>
            <person name="Wu W."/>
            <person name="Sun C."/>
            <person name="Zou P."/>
            <person name="Liu Y."/>
            <person name="Dai S."/>
            <person name="Zhou R."/>
        </authorList>
    </citation>
    <scope>NUCLEOTIDE SEQUENCE [LARGE SCALE GENOMIC DNA]</scope>
</reference>
<comment type="caution">
    <text evidence="1">The sequence shown here is derived from an EMBL/GenBank/DDBJ whole genome shotgun (WGS) entry which is preliminary data.</text>
</comment>
<sequence>MGEEGRKNNGHLDSSDAVGFSRPPTPELNKTHREACGKSMIAPGSVGIGCTEGRGGPACFHYTCKSPFLATLI</sequence>
<dbReference type="EMBL" id="CM042883">
    <property type="protein sequence ID" value="KAI4374903.1"/>
    <property type="molecule type" value="Genomic_DNA"/>
</dbReference>
<evidence type="ECO:0000313" key="2">
    <source>
        <dbReference type="Proteomes" id="UP001057402"/>
    </source>
</evidence>
<evidence type="ECO:0000313" key="1">
    <source>
        <dbReference type="EMBL" id="KAI4374903.1"/>
    </source>
</evidence>
<gene>
    <name evidence="1" type="ORF">MLD38_012841</name>
</gene>
<dbReference type="Proteomes" id="UP001057402">
    <property type="component" value="Chromosome 4"/>
</dbReference>
<proteinExistence type="predicted"/>
<accession>A0ACB9R8R6</accession>
<keyword evidence="2" id="KW-1185">Reference proteome</keyword>
<protein>
    <submittedName>
        <fullName evidence="1">Uncharacterized protein</fullName>
    </submittedName>
</protein>
<organism evidence="1 2">
    <name type="scientific">Melastoma candidum</name>
    <dbReference type="NCBI Taxonomy" id="119954"/>
    <lineage>
        <taxon>Eukaryota</taxon>
        <taxon>Viridiplantae</taxon>
        <taxon>Streptophyta</taxon>
        <taxon>Embryophyta</taxon>
        <taxon>Tracheophyta</taxon>
        <taxon>Spermatophyta</taxon>
        <taxon>Magnoliopsida</taxon>
        <taxon>eudicotyledons</taxon>
        <taxon>Gunneridae</taxon>
        <taxon>Pentapetalae</taxon>
        <taxon>rosids</taxon>
        <taxon>malvids</taxon>
        <taxon>Myrtales</taxon>
        <taxon>Melastomataceae</taxon>
        <taxon>Melastomatoideae</taxon>
        <taxon>Melastomateae</taxon>
        <taxon>Melastoma</taxon>
    </lineage>
</organism>
<name>A0ACB9R8R6_9MYRT</name>